<evidence type="ECO:0008006" key="4">
    <source>
        <dbReference type="Google" id="ProtNLM"/>
    </source>
</evidence>
<dbReference type="EMBL" id="JASCZI010271914">
    <property type="protein sequence ID" value="MED6217470.1"/>
    <property type="molecule type" value="Genomic_DNA"/>
</dbReference>
<dbReference type="SUPFAM" id="SSF53098">
    <property type="entry name" value="Ribonuclease H-like"/>
    <property type="match status" value="1"/>
</dbReference>
<organism evidence="2 3">
    <name type="scientific">Stylosanthes scabra</name>
    <dbReference type="NCBI Taxonomy" id="79078"/>
    <lineage>
        <taxon>Eukaryota</taxon>
        <taxon>Viridiplantae</taxon>
        <taxon>Streptophyta</taxon>
        <taxon>Embryophyta</taxon>
        <taxon>Tracheophyta</taxon>
        <taxon>Spermatophyta</taxon>
        <taxon>Magnoliopsida</taxon>
        <taxon>eudicotyledons</taxon>
        <taxon>Gunneridae</taxon>
        <taxon>Pentapetalae</taxon>
        <taxon>rosids</taxon>
        <taxon>fabids</taxon>
        <taxon>Fabales</taxon>
        <taxon>Fabaceae</taxon>
        <taxon>Papilionoideae</taxon>
        <taxon>50 kb inversion clade</taxon>
        <taxon>dalbergioids sensu lato</taxon>
        <taxon>Dalbergieae</taxon>
        <taxon>Pterocarpus clade</taxon>
        <taxon>Stylosanthes</taxon>
    </lineage>
</organism>
<sequence length="166" mass="18034">MNGDGERRCVVEPILRRKNWGFGFRCLAEGEGGRGLTCGGVAKRRRQGAAAARQGDRTPGGGSLEIFFGQQQQSMTGGSPATASVASTELRSDGNSDESTVGYNPTVTSAFLVVTAAKCWKFVWKQIITRFGIPSILITDNETQFADKRFKESAEEFGINQRFCLV</sequence>
<comment type="caution">
    <text evidence="2">The sequence shown here is derived from an EMBL/GenBank/DDBJ whole genome shotgun (WGS) entry which is preliminary data.</text>
</comment>
<dbReference type="Proteomes" id="UP001341840">
    <property type="component" value="Unassembled WGS sequence"/>
</dbReference>
<proteinExistence type="predicted"/>
<accession>A0ABU6Z5D8</accession>
<dbReference type="InterPro" id="IPR036397">
    <property type="entry name" value="RNaseH_sf"/>
</dbReference>
<feature type="region of interest" description="Disordered" evidence="1">
    <location>
        <begin position="72"/>
        <end position="99"/>
    </location>
</feature>
<dbReference type="InterPro" id="IPR012337">
    <property type="entry name" value="RNaseH-like_sf"/>
</dbReference>
<feature type="compositionally biased region" description="Polar residues" evidence="1">
    <location>
        <begin position="72"/>
        <end position="89"/>
    </location>
</feature>
<protein>
    <recommendedName>
        <fullName evidence="4">Integrase catalytic domain-containing protein</fullName>
    </recommendedName>
</protein>
<evidence type="ECO:0000256" key="1">
    <source>
        <dbReference type="SAM" id="MobiDB-lite"/>
    </source>
</evidence>
<evidence type="ECO:0000313" key="3">
    <source>
        <dbReference type="Proteomes" id="UP001341840"/>
    </source>
</evidence>
<name>A0ABU6Z5D8_9FABA</name>
<evidence type="ECO:0000313" key="2">
    <source>
        <dbReference type="EMBL" id="MED6217470.1"/>
    </source>
</evidence>
<dbReference type="Gene3D" id="3.30.420.10">
    <property type="entry name" value="Ribonuclease H-like superfamily/Ribonuclease H"/>
    <property type="match status" value="1"/>
</dbReference>
<reference evidence="2 3" key="1">
    <citation type="journal article" date="2023" name="Plants (Basel)">
        <title>Bridging the Gap: Combining Genomics and Transcriptomics Approaches to Understand Stylosanthes scabra, an Orphan Legume from the Brazilian Caatinga.</title>
        <authorList>
            <person name="Ferreira-Neto J.R.C."/>
            <person name="da Silva M.D."/>
            <person name="Binneck E."/>
            <person name="de Melo N.F."/>
            <person name="da Silva R.H."/>
            <person name="de Melo A.L.T.M."/>
            <person name="Pandolfi V."/>
            <person name="Bustamante F.O."/>
            <person name="Brasileiro-Vidal A.C."/>
            <person name="Benko-Iseppon A.M."/>
        </authorList>
    </citation>
    <scope>NUCLEOTIDE SEQUENCE [LARGE SCALE GENOMIC DNA]</scope>
    <source>
        <tissue evidence="2">Leaves</tissue>
    </source>
</reference>
<gene>
    <name evidence="2" type="ORF">PIB30_018106</name>
</gene>
<keyword evidence="3" id="KW-1185">Reference proteome</keyword>